<evidence type="ECO:0000259" key="3">
    <source>
        <dbReference type="SMART" id="SM00331"/>
    </source>
</evidence>
<dbReference type="PANTHER" id="PTHR43156">
    <property type="entry name" value="STAGE II SPORULATION PROTEIN E-RELATED"/>
    <property type="match status" value="1"/>
</dbReference>
<dbReference type="AlphaFoldDB" id="A0A7R7DUT1"/>
<evidence type="ECO:0000256" key="1">
    <source>
        <dbReference type="ARBA" id="ARBA00022801"/>
    </source>
</evidence>
<protein>
    <recommendedName>
        <fullName evidence="3">PPM-type phosphatase domain-containing protein</fullName>
    </recommendedName>
</protein>
<accession>A0A7R7DUT1</accession>
<dbReference type="CDD" id="cd16936">
    <property type="entry name" value="HATPase_RsbW-like"/>
    <property type="match status" value="1"/>
</dbReference>
<evidence type="ECO:0000256" key="2">
    <source>
        <dbReference type="SAM" id="MobiDB-lite"/>
    </source>
</evidence>
<dbReference type="Proteomes" id="UP000611640">
    <property type="component" value="Chromosome"/>
</dbReference>
<dbReference type="Gene3D" id="3.60.40.10">
    <property type="entry name" value="PPM-type phosphatase domain"/>
    <property type="match status" value="1"/>
</dbReference>
<name>A0A7R7DUT1_9ACTN</name>
<evidence type="ECO:0000313" key="5">
    <source>
        <dbReference type="Proteomes" id="UP000611640"/>
    </source>
</evidence>
<sequence>MTTAVHRRLRLPADYRSPAAARAAVREVLVESGQSDLLDEALLLTTELSTNGVVHAGTDLDVDIAADERGVTVTVTDYRGGPIETNLLTPDETAEHGRGLLLVDQFATSWGTTHDPTGKGVWFRLERGGPPARTRYGQPTRPRPESPEAAATGPADALVWLVHVPEDLRQRLTLPQLLSELLLRLCEVIGAAGGAVYVDASDGRGQRMVARQGTAGLPVVEAPDGIAAPETEPEPAGSAPAESVALPLPRPLSGRIELHTAPDAALTESWHSLAQLSAERMTIAIENDRLRDMDRARRSWLTYLAEASELLAQSLDVELTLALVPQLVVPRLGEWCALHVLDEYGELSLAASTHADEGALPLLRRLLSGHDEEEISDRLAEAAHGDGVVALPRPAEGVAVPLIARGGVLGTLSVGRPPDRLHAPDDVTIISDIARRAALAIENARIHAERADVSQAFQRALLPSALPTADGVTFAAEYEPASTGTDVGGDFYDVLELGADQWLMCIGDVCGKGAQAAALTGVVRDVIRVLVRDGRPLGRIVELLNQTLLDQHDGYRYCTLAMAVVTRAADGALEIELCLSGHDKPFLVRPGAGADGGGAPAPEQVGECGTAVGLLPEVTVTPVKFRLAPGDALVFFTDGVTERRRGSTLFGHQRLRRELRGLAGAPAATVAGKLTDAVLSFTADPPRDDIAVLVLRNEPAAP</sequence>
<dbReference type="InterPro" id="IPR052016">
    <property type="entry name" value="Bact_Sigma-Reg"/>
</dbReference>
<dbReference type="Gene3D" id="3.30.450.40">
    <property type="match status" value="2"/>
</dbReference>
<dbReference type="PANTHER" id="PTHR43156:SF2">
    <property type="entry name" value="STAGE II SPORULATION PROTEIN E"/>
    <property type="match status" value="1"/>
</dbReference>
<gene>
    <name evidence="4" type="ORF">Athai_57320</name>
</gene>
<organism evidence="4 5">
    <name type="scientific">Actinocatenispora thailandica</name>
    <dbReference type="NCBI Taxonomy" id="227318"/>
    <lineage>
        <taxon>Bacteria</taxon>
        <taxon>Bacillati</taxon>
        <taxon>Actinomycetota</taxon>
        <taxon>Actinomycetes</taxon>
        <taxon>Micromonosporales</taxon>
        <taxon>Micromonosporaceae</taxon>
        <taxon>Actinocatenispora</taxon>
    </lineage>
</organism>
<reference evidence="4 5" key="1">
    <citation type="submission" date="2020-08" db="EMBL/GenBank/DDBJ databases">
        <title>Whole genome shotgun sequence of Actinocatenispora thailandica NBRC 105041.</title>
        <authorList>
            <person name="Komaki H."/>
            <person name="Tamura T."/>
        </authorList>
    </citation>
    <scope>NUCLEOTIDE SEQUENCE [LARGE SCALE GENOMIC DNA]</scope>
    <source>
        <strain evidence="4 5">NBRC 105041</strain>
    </source>
</reference>
<dbReference type="EMBL" id="AP023355">
    <property type="protein sequence ID" value="BCJ38229.1"/>
    <property type="molecule type" value="Genomic_DNA"/>
</dbReference>
<dbReference type="SUPFAM" id="SSF55781">
    <property type="entry name" value="GAF domain-like"/>
    <property type="match status" value="1"/>
</dbReference>
<proteinExistence type="predicted"/>
<dbReference type="GO" id="GO:0016791">
    <property type="term" value="F:phosphatase activity"/>
    <property type="evidence" value="ECO:0007669"/>
    <property type="project" value="TreeGrafter"/>
</dbReference>
<dbReference type="Pfam" id="PF07228">
    <property type="entry name" value="SpoIIE"/>
    <property type="match status" value="1"/>
</dbReference>
<feature type="domain" description="PPM-type phosphatase" evidence="3">
    <location>
        <begin position="469"/>
        <end position="697"/>
    </location>
</feature>
<dbReference type="SUPFAM" id="SSF81606">
    <property type="entry name" value="PP2C-like"/>
    <property type="match status" value="1"/>
</dbReference>
<dbReference type="Gene3D" id="3.30.565.10">
    <property type="entry name" value="Histidine kinase-like ATPase, C-terminal domain"/>
    <property type="match status" value="1"/>
</dbReference>
<dbReference type="InterPro" id="IPR003594">
    <property type="entry name" value="HATPase_dom"/>
</dbReference>
<evidence type="ECO:0000313" key="4">
    <source>
        <dbReference type="EMBL" id="BCJ38229.1"/>
    </source>
</evidence>
<dbReference type="InterPro" id="IPR036890">
    <property type="entry name" value="HATPase_C_sf"/>
</dbReference>
<dbReference type="InterPro" id="IPR036457">
    <property type="entry name" value="PPM-type-like_dom_sf"/>
</dbReference>
<dbReference type="InterPro" id="IPR001932">
    <property type="entry name" value="PPM-type_phosphatase-like_dom"/>
</dbReference>
<keyword evidence="5" id="KW-1185">Reference proteome</keyword>
<feature type="region of interest" description="Disordered" evidence="2">
    <location>
        <begin position="127"/>
        <end position="151"/>
    </location>
</feature>
<dbReference type="Pfam" id="PF13581">
    <property type="entry name" value="HATPase_c_2"/>
    <property type="match status" value="1"/>
</dbReference>
<dbReference type="InterPro" id="IPR029016">
    <property type="entry name" value="GAF-like_dom_sf"/>
</dbReference>
<dbReference type="SMART" id="SM00331">
    <property type="entry name" value="PP2C_SIG"/>
    <property type="match status" value="1"/>
</dbReference>
<dbReference type="RefSeq" id="WP_239157224.1">
    <property type="nucleotide sequence ID" value="NZ_AP023355.1"/>
</dbReference>
<keyword evidence="1" id="KW-0378">Hydrolase</keyword>
<dbReference type="KEGG" id="atl:Athai_57320"/>